<feature type="chain" id="PRO_5009292013" description="DUF4625 domain-containing protein" evidence="1">
    <location>
        <begin position="21"/>
        <end position="118"/>
    </location>
</feature>
<keyword evidence="1" id="KW-0732">Signal</keyword>
<evidence type="ECO:0000313" key="2">
    <source>
        <dbReference type="EMBL" id="SEG40310.1"/>
    </source>
</evidence>
<organism evidence="2 3">
    <name type="scientific">Flavobacterium urumqiense</name>
    <dbReference type="NCBI Taxonomy" id="935224"/>
    <lineage>
        <taxon>Bacteria</taxon>
        <taxon>Pseudomonadati</taxon>
        <taxon>Bacteroidota</taxon>
        <taxon>Flavobacteriia</taxon>
        <taxon>Flavobacteriales</taxon>
        <taxon>Flavobacteriaceae</taxon>
        <taxon>Flavobacterium</taxon>
    </lineage>
</organism>
<dbReference type="PROSITE" id="PS51257">
    <property type="entry name" value="PROKAR_LIPOPROTEIN"/>
    <property type="match status" value="1"/>
</dbReference>
<dbReference type="Proteomes" id="UP000236737">
    <property type="component" value="Unassembled WGS sequence"/>
</dbReference>
<proteinExistence type="predicted"/>
<evidence type="ECO:0008006" key="4">
    <source>
        <dbReference type="Google" id="ProtNLM"/>
    </source>
</evidence>
<keyword evidence="3" id="KW-1185">Reference proteome</keyword>
<name>A0A1H5ZVX3_9FLAO</name>
<gene>
    <name evidence="2" type="ORF">SAMN04488130_11241</name>
</gene>
<dbReference type="AlphaFoldDB" id="A0A1H5ZVX3"/>
<dbReference type="OrthoDB" id="1358081at2"/>
<feature type="signal peptide" evidence="1">
    <location>
        <begin position="1"/>
        <end position="20"/>
    </location>
</feature>
<evidence type="ECO:0000313" key="3">
    <source>
        <dbReference type="Proteomes" id="UP000236737"/>
    </source>
</evidence>
<accession>A0A1H5ZVX3</accession>
<sequence length="118" mass="12968">MIKKQILAFLFIALSIVSCSKDEPTSTPAIAFTQAEGKAVNGEYTITGTITSSVALLKVILTKEGSATPFIVDDTTAKNKNNYPYSYLITGITKDTYIMIDVYDQNNTKTSTRFLIRV</sequence>
<reference evidence="3" key="1">
    <citation type="submission" date="2016-10" db="EMBL/GenBank/DDBJ databases">
        <authorList>
            <person name="Varghese N."/>
            <person name="Submissions S."/>
        </authorList>
    </citation>
    <scope>NUCLEOTIDE SEQUENCE [LARGE SCALE GENOMIC DNA]</scope>
    <source>
        <strain evidence="3">CGMCC 1.9230</strain>
    </source>
</reference>
<protein>
    <recommendedName>
        <fullName evidence="4">DUF4625 domain-containing protein</fullName>
    </recommendedName>
</protein>
<evidence type="ECO:0000256" key="1">
    <source>
        <dbReference type="SAM" id="SignalP"/>
    </source>
</evidence>
<dbReference type="RefSeq" id="WP_104000604.1">
    <property type="nucleotide sequence ID" value="NZ_FNVP01000012.1"/>
</dbReference>
<dbReference type="EMBL" id="FNVP01000012">
    <property type="protein sequence ID" value="SEG40310.1"/>
    <property type="molecule type" value="Genomic_DNA"/>
</dbReference>